<organism evidence="2 3">
    <name type="scientific">Cladorrhinum samala</name>
    <dbReference type="NCBI Taxonomy" id="585594"/>
    <lineage>
        <taxon>Eukaryota</taxon>
        <taxon>Fungi</taxon>
        <taxon>Dikarya</taxon>
        <taxon>Ascomycota</taxon>
        <taxon>Pezizomycotina</taxon>
        <taxon>Sordariomycetes</taxon>
        <taxon>Sordariomycetidae</taxon>
        <taxon>Sordariales</taxon>
        <taxon>Podosporaceae</taxon>
        <taxon>Cladorrhinum</taxon>
    </lineage>
</organism>
<evidence type="ECO:0000313" key="3">
    <source>
        <dbReference type="Proteomes" id="UP001321749"/>
    </source>
</evidence>
<dbReference type="InterPro" id="IPR018222">
    <property type="entry name" value="Nuclear_transport_factor_2_euk"/>
</dbReference>
<gene>
    <name evidence="2" type="ORF">QBC42DRAFT_292870</name>
</gene>
<evidence type="ECO:0000259" key="1">
    <source>
        <dbReference type="PROSITE" id="PS50177"/>
    </source>
</evidence>
<dbReference type="Gene3D" id="3.10.450.50">
    <property type="match status" value="1"/>
</dbReference>
<sequence>MDTTNIRCAIDIGQKFIDYYYGLINNAKPLSPAYVTNNDTYKQAGHVASDICVNGLVLGTPEEFEKVLEKSRTWTNCPSDRVVRYVVESFNSQVLNSDYQFAASRELVDIHGKNDGVRMMLTLSVSGTVYYGVEKHARENTNYMVKKHFNDVFILVPNWEVIGRANMSSNKAAAGRRYIIVSHTHRAFDA</sequence>
<reference evidence="2" key="2">
    <citation type="submission" date="2023-06" db="EMBL/GenBank/DDBJ databases">
        <authorList>
            <consortium name="Lawrence Berkeley National Laboratory"/>
            <person name="Mondo S.J."/>
            <person name="Hensen N."/>
            <person name="Bonometti L."/>
            <person name="Westerberg I."/>
            <person name="Brannstrom I.O."/>
            <person name="Guillou S."/>
            <person name="Cros-Aarteil S."/>
            <person name="Calhoun S."/>
            <person name="Haridas S."/>
            <person name="Kuo A."/>
            <person name="Pangilinan J."/>
            <person name="Riley R."/>
            <person name="Labutti K."/>
            <person name="Andreopoulos B."/>
            <person name="Lipzen A."/>
            <person name="Chen C."/>
            <person name="Yanf M."/>
            <person name="Daum C."/>
            <person name="Ng V."/>
            <person name="Clum A."/>
            <person name="Steindorff A."/>
            <person name="Ohm R."/>
            <person name="Martin F."/>
            <person name="Silar P."/>
            <person name="Natvig D."/>
            <person name="Lalanne C."/>
            <person name="Gautier V."/>
            <person name="Ament-Velasquez S.L."/>
            <person name="Kruys A."/>
            <person name="Hutchinson M.I."/>
            <person name="Powell A.J."/>
            <person name="Barry K."/>
            <person name="Miller A.N."/>
            <person name="Grigoriev I.V."/>
            <person name="Debuchy R."/>
            <person name="Gladieux P."/>
            <person name="Thoren M.H."/>
            <person name="Johannesson H."/>
        </authorList>
    </citation>
    <scope>NUCLEOTIDE SEQUENCE</scope>
    <source>
        <strain evidence="2">PSN324</strain>
    </source>
</reference>
<protein>
    <recommendedName>
        <fullName evidence="1">NTF2 domain-containing protein</fullName>
    </recommendedName>
</protein>
<dbReference type="Proteomes" id="UP001321749">
    <property type="component" value="Unassembled WGS sequence"/>
</dbReference>
<dbReference type="AlphaFoldDB" id="A0AAV9I5J2"/>
<feature type="domain" description="NTF2" evidence="1">
    <location>
        <begin position="12"/>
        <end position="187"/>
    </location>
</feature>
<name>A0AAV9I5J2_9PEZI</name>
<comment type="caution">
    <text evidence="2">The sequence shown here is derived from an EMBL/GenBank/DDBJ whole genome shotgun (WGS) entry which is preliminary data.</text>
</comment>
<dbReference type="PROSITE" id="PS50177">
    <property type="entry name" value="NTF2_DOMAIN"/>
    <property type="match status" value="1"/>
</dbReference>
<accession>A0AAV9I5J2</accession>
<reference evidence="2" key="1">
    <citation type="journal article" date="2023" name="Mol. Phylogenet. Evol.">
        <title>Genome-scale phylogeny and comparative genomics of the fungal order Sordariales.</title>
        <authorList>
            <person name="Hensen N."/>
            <person name="Bonometti L."/>
            <person name="Westerberg I."/>
            <person name="Brannstrom I.O."/>
            <person name="Guillou S."/>
            <person name="Cros-Aarteil S."/>
            <person name="Calhoun S."/>
            <person name="Haridas S."/>
            <person name="Kuo A."/>
            <person name="Mondo S."/>
            <person name="Pangilinan J."/>
            <person name="Riley R."/>
            <person name="LaButti K."/>
            <person name="Andreopoulos B."/>
            <person name="Lipzen A."/>
            <person name="Chen C."/>
            <person name="Yan M."/>
            <person name="Daum C."/>
            <person name="Ng V."/>
            <person name="Clum A."/>
            <person name="Steindorff A."/>
            <person name="Ohm R.A."/>
            <person name="Martin F."/>
            <person name="Silar P."/>
            <person name="Natvig D.O."/>
            <person name="Lalanne C."/>
            <person name="Gautier V."/>
            <person name="Ament-Velasquez S.L."/>
            <person name="Kruys A."/>
            <person name="Hutchinson M.I."/>
            <person name="Powell A.J."/>
            <person name="Barry K."/>
            <person name="Miller A.N."/>
            <person name="Grigoriev I.V."/>
            <person name="Debuchy R."/>
            <person name="Gladieux P."/>
            <person name="Hiltunen Thoren M."/>
            <person name="Johannesson H."/>
        </authorList>
    </citation>
    <scope>NUCLEOTIDE SEQUENCE</scope>
    <source>
        <strain evidence="2">PSN324</strain>
    </source>
</reference>
<keyword evidence="3" id="KW-1185">Reference proteome</keyword>
<dbReference type="EMBL" id="MU864928">
    <property type="protein sequence ID" value="KAK4467150.1"/>
    <property type="molecule type" value="Genomic_DNA"/>
</dbReference>
<evidence type="ECO:0000313" key="2">
    <source>
        <dbReference type="EMBL" id="KAK4467150.1"/>
    </source>
</evidence>
<proteinExistence type="predicted"/>